<dbReference type="InterPro" id="IPR002937">
    <property type="entry name" value="Amino_oxidase"/>
</dbReference>
<keyword evidence="9" id="KW-0285">Flavoprotein</keyword>
<accession>M7AGD7</accession>
<keyword evidence="10 19" id="KW-0812">Transmembrane</keyword>
<dbReference type="STRING" id="8469.M7AGD7"/>
<dbReference type="GO" id="GO:0005886">
    <property type="term" value="C:plasma membrane"/>
    <property type="evidence" value="ECO:0007669"/>
    <property type="project" value="UniProtKB-SubCell"/>
</dbReference>
<keyword evidence="22" id="KW-1185">Reference proteome</keyword>
<dbReference type="Gene3D" id="1.10.405.10">
    <property type="entry name" value="Guanine Nucleotide Dissociation Inhibitor, domain 1"/>
    <property type="match status" value="1"/>
</dbReference>
<organism evidence="21 22">
    <name type="scientific">Chelonia mydas</name>
    <name type="common">Green sea-turtle</name>
    <name type="synonym">Chelonia agassizi</name>
    <dbReference type="NCBI Taxonomy" id="8469"/>
    <lineage>
        <taxon>Eukaryota</taxon>
        <taxon>Metazoa</taxon>
        <taxon>Chordata</taxon>
        <taxon>Craniata</taxon>
        <taxon>Vertebrata</taxon>
        <taxon>Euteleostomi</taxon>
        <taxon>Archelosauria</taxon>
        <taxon>Testudinata</taxon>
        <taxon>Testudines</taxon>
        <taxon>Cryptodira</taxon>
        <taxon>Durocryptodira</taxon>
        <taxon>Americhelydia</taxon>
        <taxon>Chelonioidea</taxon>
        <taxon>Cheloniidae</taxon>
        <taxon>Chelonia</taxon>
    </lineage>
</organism>
<keyword evidence="14" id="KW-0560">Oxidoreductase</keyword>
<evidence type="ECO:0000256" key="6">
    <source>
        <dbReference type="ARBA" id="ARBA00022475"/>
    </source>
</evidence>
<feature type="transmembrane region" description="Helical" evidence="19">
    <location>
        <begin position="847"/>
        <end position="867"/>
    </location>
</feature>
<protein>
    <recommendedName>
        <fullName evidence="5">L-amino-acid oxidase</fullName>
        <ecNumber evidence="5">1.4.3.2</ecNumber>
    </recommendedName>
</protein>
<keyword evidence="15 19" id="KW-0472">Membrane</keyword>
<evidence type="ECO:0000313" key="21">
    <source>
        <dbReference type="EMBL" id="EMP23961.1"/>
    </source>
</evidence>
<evidence type="ECO:0000259" key="20">
    <source>
        <dbReference type="PROSITE" id="PS50262"/>
    </source>
</evidence>
<feature type="transmembrane region" description="Helical" evidence="19">
    <location>
        <begin position="812"/>
        <end position="835"/>
    </location>
</feature>
<dbReference type="Gene3D" id="1.20.1070.10">
    <property type="entry name" value="Rhodopsin 7-helix transmembrane proteins"/>
    <property type="match status" value="1"/>
</dbReference>
<evidence type="ECO:0000256" key="16">
    <source>
        <dbReference type="ARBA" id="ARBA00023157"/>
    </source>
</evidence>
<evidence type="ECO:0000256" key="10">
    <source>
        <dbReference type="ARBA" id="ARBA00022692"/>
    </source>
</evidence>
<dbReference type="InterPro" id="IPR000725">
    <property type="entry name" value="Olfact_rcpt"/>
</dbReference>
<feature type="transmembrane region" description="Helical" evidence="19">
    <location>
        <begin position="673"/>
        <end position="695"/>
    </location>
</feature>
<dbReference type="SUPFAM" id="SSF51905">
    <property type="entry name" value="FAD/NAD(P)-binding domain"/>
    <property type="match status" value="1"/>
</dbReference>
<keyword evidence="11" id="KW-0552">Olfaction</keyword>
<dbReference type="InterPro" id="IPR017452">
    <property type="entry name" value="GPCR_Rhodpsn_7TM"/>
</dbReference>
<dbReference type="PROSITE" id="PS50262">
    <property type="entry name" value="G_PROTEIN_RECEP_F1_2"/>
    <property type="match status" value="1"/>
</dbReference>
<evidence type="ECO:0000256" key="5">
    <source>
        <dbReference type="ARBA" id="ARBA00012806"/>
    </source>
</evidence>
<dbReference type="GO" id="GO:0001716">
    <property type="term" value="F:L-amino-acid oxidase activity"/>
    <property type="evidence" value="ECO:0007669"/>
    <property type="project" value="UniProtKB-EC"/>
</dbReference>
<evidence type="ECO:0000256" key="2">
    <source>
        <dbReference type="ARBA" id="ARBA00004613"/>
    </source>
</evidence>
<dbReference type="AlphaFoldDB" id="M7AGD7"/>
<dbReference type="InterPro" id="IPR036188">
    <property type="entry name" value="FAD/NAD-bd_sf"/>
</dbReference>
<comment type="cofactor">
    <cofactor evidence="1">
        <name>FAD</name>
        <dbReference type="ChEBI" id="CHEBI:57692"/>
    </cofactor>
</comment>
<evidence type="ECO:0000256" key="8">
    <source>
        <dbReference type="ARBA" id="ARBA00022606"/>
    </source>
</evidence>
<gene>
    <name evidence="21" type="ORF">UY3_18975</name>
</gene>
<name>M7AGD7_CHEMY</name>
<evidence type="ECO:0000256" key="17">
    <source>
        <dbReference type="ARBA" id="ARBA00023180"/>
    </source>
</evidence>
<evidence type="ECO:0000313" key="22">
    <source>
        <dbReference type="Proteomes" id="UP000031443"/>
    </source>
</evidence>
<dbReference type="GO" id="GO:0004984">
    <property type="term" value="F:olfactory receptor activity"/>
    <property type="evidence" value="ECO:0007669"/>
    <property type="project" value="InterPro"/>
</dbReference>
<proteinExistence type="inferred from homology"/>
<dbReference type="SUPFAM" id="SSF54373">
    <property type="entry name" value="FAD-linked reductases, C-terminal domain"/>
    <property type="match status" value="1"/>
</dbReference>
<evidence type="ECO:0000256" key="3">
    <source>
        <dbReference type="ARBA" id="ARBA00004651"/>
    </source>
</evidence>
<dbReference type="GO" id="GO:0004930">
    <property type="term" value="F:G protein-coupled receptor activity"/>
    <property type="evidence" value="ECO:0007669"/>
    <property type="project" value="InterPro"/>
</dbReference>
<dbReference type="PANTHER" id="PTHR26453">
    <property type="entry name" value="OLFACTORY RECEPTOR"/>
    <property type="match status" value="1"/>
</dbReference>
<dbReference type="EMBL" id="KB604434">
    <property type="protein sequence ID" value="EMP23961.1"/>
    <property type="molecule type" value="Genomic_DNA"/>
</dbReference>
<evidence type="ECO:0000256" key="12">
    <source>
        <dbReference type="ARBA" id="ARBA00022827"/>
    </source>
</evidence>
<keyword evidence="7" id="KW-0964">Secreted</keyword>
<dbReference type="Gene3D" id="3.50.50.60">
    <property type="entry name" value="FAD/NAD(P)-binding domain"/>
    <property type="match status" value="1"/>
</dbReference>
<feature type="domain" description="G-protein coupled receptors family 1 profile" evidence="20">
    <location>
        <begin position="616"/>
        <end position="865"/>
    </location>
</feature>
<evidence type="ECO:0000256" key="15">
    <source>
        <dbReference type="ARBA" id="ARBA00023136"/>
    </source>
</evidence>
<dbReference type="FunFam" id="1.10.405.10:FF:000004">
    <property type="entry name" value="Amine oxidase"/>
    <property type="match status" value="1"/>
</dbReference>
<evidence type="ECO:0000256" key="4">
    <source>
        <dbReference type="ARBA" id="ARBA00005465"/>
    </source>
</evidence>
<dbReference type="EC" id="1.4.3.2" evidence="5"/>
<dbReference type="InterPro" id="IPR000276">
    <property type="entry name" value="GPCR_Rhodpsn"/>
</dbReference>
<feature type="transmembrane region" description="Helical" evidence="19">
    <location>
        <begin position="601"/>
        <end position="623"/>
    </location>
</feature>
<keyword evidence="6" id="KW-1003">Cell membrane</keyword>
<evidence type="ECO:0000256" key="1">
    <source>
        <dbReference type="ARBA" id="ARBA00001974"/>
    </source>
</evidence>
<evidence type="ECO:0000256" key="9">
    <source>
        <dbReference type="ARBA" id="ARBA00022630"/>
    </source>
</evidence>
<comment type="subcellular location">
    <subcellularLocation>
        <location evidence="3">Cell membrane</location>
        <topology evidence="3">Multi-pass membrane protein</topology>
    </subcellularLocation>
    <subcellularLocation>
        <location evidence="2">Secreted</location>
    </subcellularLocation>
</comment>
<dbReference type="PRINTS" id="PR00245">
    <property type="entry name" value="OLFACTORYR"/>
</dbReference>
<sequence>MVSWACYISFATTQTSFTITLPYRSQDKIKPSFCEVLAILKWTTVDAHGDGIEHSLGPVAGHNSANESLLGFEIHLSFSQNPLLLFKCKFRRKQTPVWYLRLHLASVTLWDAVFLQLFLLVAVLSSEGIPRKLKEWEKCFIDSDYEELVDIAKNGLEKACCSKKVVIVGAGISGLTAAKLLKDAGCKVLILEASNRVGGRILTYREKDWYAELGAMRLPRDHRVVREFITKFKLKLNPFYNTNDNAWYLANNIRARSGDVDRNPDILQYPLLPTERGKSASELYDQTLDRVTTDCSALKEKYDSFSIKEYLIKEGKLSRGAIDMIGDLLNIDGSFHMSFLYSVMDDIAFKEGFDEITGGFDQLPEAFYKTMHWDILFQSTVVKILHNNEKVRVFYRRPRSSLPSSVTADYVLVTTTAKAARLIKFSPPLSSNKTHALRSLHYSKDVKIFLVCREKFWEKDGIYNGRSITDRPSRFIYYPNHNFSSGVGVILASYTWDDDAEFFVPLSDEKCVDVVLEDLAEIHQMPKNYIQNVCDKHVIKKWGLDKYSMGAYVSFTPTLREVKTKLLQAKSNEEKVERNNATFPTEFILLGLFNQTEMHTFLVAMILIAFITALSGNGLFIFLIQTDSSLHSPMYFFLSQLAFMDICQILIVVPKMAMDSLIPGNTISIVGCGAQIFLTMTTGGAVCLLLAVMSYDRYVAICNPLQYHIRMRKRTCLSMAAGVWFGASLDALIHTVFILQLPYCGSKEINHFFCEIPALLKLSCPDTSTYETVLFVSGIVLLLIPSSIILSSYMCILSSVLRMSSVKGKQKALATCSSHLTVVGLFYGAAIFMYMRPTSYHSPQQDKMVSVFYTVVTPVLNPLIYSLRNKDVLVSLRKLVGKCGVCRKL</sequence>
<keyword evidence="12" id="KW-0274">FAD</keyword>
<dbReference type="GO" id="GO:0005576">
    <property type="term" value="C:extracellular region"/>
    <property type="evidence" value="ECO:0007669"/>
    <property type="project" value="UniProtKB-SubCell"/>
</dbReference>
<keyword evidence="17" id="KW-0325">Glycoprotein</keyword>
<dbReference type="eggNOG" id="ENOG502SMQD">
    <property type="taxonomic scope" value="Eukaryota"/>
</dbReference>
<keyword evidence="18" id="KW-0807">Transducer</keyword>
<dbReference type="FunFam" id="1.20.1070.10:FF:000008">
    <property type="entry name" value="Olfactory receptor"/>
    <property type="match status" value="1"/>
</dbReference>
<dbReference type="PRINTS" id="PR00237">
    <property type="entry name" value="GPCRRHODOPSN"/>
</dbReference>
<evidence type="ECO:0000256" key="18">
    <source>
        <dbReference type="ARBA" id="ARBA00023224"/>
    </source>
</evidence>
<dbReference type="CDD" id="cd15421">
    <property type="entry name" value="7tmA_OR2T-like"/>
    <property type="match status" value="1"/>
</dbReference>
<dbReference type="FunFam" id="3.50.50.60:FF:000450">
    <property type="entry name" value="Amine oxidase"/>
    <property type="match status" value="1"/>
</dbReference>
<evidence type="ECO:0000256" key="19">
    <source>
        <dbReference type="SAM" id="Phobius"/>
    </source>
</evidence>
<comment type="similarity">
    <text evidence="4">Belongs to the flavin monoamine oxidase family. FIG1 subfamily.</text>
</comment>
<dbReference type="Proteomes" id="UP000031443">
    <property type="component" value="Unassembled WGS sequence"/>
</dbReference>
<feature type="transmembrane region" description="Helical" evidence="19">
    <location>
        <begin position="716"/>
        <end position="739"/>
    </location>
</feature>
<evidence type="ECO:0000256" key="13">
    <source>
        <dbReference type="ARBA" id="ARBA00022989"/>
    </source>
</evidence>
<dbReference type="Gene3D" id="3.90.660.10">
    <property type="match status" value="1"/>
</dbReference>
<feature type="transmembrane region" description="Helical" evidence="19">
    <location>
        <begin position="635"/>
        <end position="653"/>
    </location>
</feature>
<reference evidence="22" key="1">
    <citation type="journal article" date="2013" name="Nat. Genet.">
        <title>The draft genomes of soft-shell turtle and green sea turtle yield insights into the development and evolution of the turtle-specific body plan.</title>
        <authorList>
            <person name="Wang Z."/>
            <person name="Pascual-Anaya J."/>
            <person name="Zadissa A."/>
            <person name="Li W."/>
            <person name="Niimura Y."/>
            <person name="Huang Z."/>
            <person name="Li C."/>
            <person name="White S."/>
            <person name="Xiong Z."/>
            <person name="Fang D."/>
            <person name="Wang B."/>
            <person name="Ming Y."/>
            <person name="Chen Y."/>
            <person name="Zheng Y."/>
            <person name="Kuraku S."/>
            <person name="Pignatelli M."/>
            <person name="Herrero J."/>
            <person name="Beal K."/>
            <person name="Nozawa M."/>
            <person name="Li Q."/>
            <person name="Wang J."/>
            <person name="Zhang H."/>
            <person name="Yu L."/>
            <person name="Shigenobu S."/>
            <person name="Wang J."/>
            <person name="Liu J."/>
            <person name="Flicek P."/>
            <person name="Searle S."/>
            <person name="Wang J."/>
            <person name="Kuratani S."/>
            <person name="Yin Y."/>
            <person name="Aken B."/>
            <person name="Zhang G."/>
            <person name="Irie N."/>
        </authorList>
    </citation>
    <scope>NUCLEOTIDE SEQUENCE [LARGE SCALE GENOMIC DNA]</scope>
</reference>
<evidence type="ECO:0000256" key="14">
    <source>
        <dbReference type="ARBA" id="ARBA00023002"/>
    </source>
</evidence>
<keyword evidence="13 19" id="KW-1133">Transmembrane helix</keyword>
<evidence type="ECO:0000256" key="11">
    <source>
        <dbReference type="ARBA" id="ARBA00022725"/>
    </source>
</evidence>
<dbReference type="Pfam" id="PF13853">
    <property type="entry name" value="7tm_4"/>
    <property type="match status" value="1"/>
</dbReference>
<feature type="transmembrane region" description="Helical" evidence="19">
    <location>
        <begin position="773"/>
        <end position="800"/>
    </location>
</feature>
<keyword evidence="16" id="KW-1015">Disulfide bond</keyword>
<dbReference type="Pfam" id="PF01593">
    <property type="entry name" value="Amino_oxidase"/>
    <property type="match status" value="1"/>
</dbReference>
<evidence type="ECO:0000256" key="7">
    <source>
        <dbReference type="ARBA" id="ARBA00022525"/>
    </source>
</evidence>
<dbReference type="SUPFAM" id="SSF81321">
    <property type="entry name" value="Family A G protein-coupled receptor-like"/>
    <property type="match status" value="1"/>
</dbReference>
<keyword evidence="8" id="KW-0716">Sensory transduction</keyword>